<evidence type="ECO:0000313" key="11">
    <source>
        <dbReference type="Proteomes" id="UP000015102"/>
    </source>
</evidence>
<evidence type="ECO:0000256" key="2">
    <source>
        <dbReference type="ARBA" id="ARBA00010718"/>
    </source>
</evidence>
<keyword evidence="8" id="KW-0732">Signal</keyword>
<dbReference type="Gene3D" id="3.10.200.10">
    <property type="entry name" value="Alpha carbonic anhydrase"/>
    <property type="match status" value="1"/>
</dbReference>
<feature type="chain" id="PRO_5025092229" description="Carbonic anhydrase" evidence="8">
    <location>
        <begin position="18"/>
        <end position="303"/>
    </location>
</feature>
<dbReference type="EMBL" id="CAQQ02146590">
    <property type="status" value="NOT_ANNOTATED_CDS"/>
    <property type="molecule type" value="Genomic_DNA"/>
</dbReference>
<reference evidence="10" key="2">
    <citation type="submission" date="2015-06" db="UniProtKB">
        <authorList>
            <consortium name="EnsemblMetazoa"/>
        </authorList>
    </citation>
    <scope>IDENTIFICATION</scope>
</reference>
<dbReference type="SUPFAM" id="SSF51069">
    <property type="entry name" value="Carbonic anhydrase"/>
    <property type="match status" value="1"/>
</dbReference>
<proteinExistence type="inferred from homology"/>
<evidence type="ECO:0000256" key="6">
    <source>
        <dbReference type="ARBA" id="ARBA00023239"/>
    </source>
</evidence>
<name>T1GNG9_MEGSC</name>
<evidence type="ECO:0000256" key="8">
    <source>
        <dbReference type="RuleBase" id="RU367011"/>
    </source>
</evidence>
<dbReference type="EnsemblMetazoa" id="MESCA005120-RA">
    <property type="protein sequence ID" value="MESCA005120-PA"/>
    <property type="gene ID" value="MESCA005120"/>
</dbReference>
<dbReference type="PANTHER" id="PTHR18952:SF265">
    <property type="entry name" value="CARBONIC ANHYDRASE"/>
    <property type="match status" value="1"/>
</dbReference>
<comment type="cofactor">
    <cofactor evidence="8">
        <name>Zn(2+)</name>
        <dbReference type="ChEBI" id="CHEBI:29105"/>
    </cofactor>
</comment>
<dbReference type="InterPro" id="IPR036398">
    <property type="entry name" value="CA_dom_sf"/>
</dbReference>
<evidence type="ECO:0000256" key="5">
    <source>
        <dbReference type="ARBA" id="ARBA00022833"/>
    </source>
</evidence>
<dbReference type="GO" id="GO:0004089">
    <property type="term" value="F:carbonate dehydratase activity"/>
    <property type="evidence" value="ECO:0007669"/>
    <property type="project" value="UniProtKB-UniRule"/>
</dbReference>
<dbReference type="Proteomes" id="UP000015102">
    <property type="component" value="Unassembled WGS sequence"/>
</dbReference>
<dbReference type="PANTHER" id="PTHR18952">
    <property type="entry name" value="CARBONIC ANHYDRASE"/>
    <property type="match status" value="1"/>
</dbReference>
<dbReference type="AlphaFoldDB" id="T1GNG9"/>
<dbReference type="EC" id="4.2.1.1" evidence="3 8"/>
<comment type="similarity">
    <text evidence="2 8">Belongs to the alpha-carbonic anhydrase family.</text>
</comment>
<dbReference type="HOGENOM" id="CLU_039326_2_0_1"/>
<dbReference type="InterPro" id="IPR023561">
    <property type="entry name" value="Carbonic_anhydrase_a-class"/>
</dbReference>
<protein>
    <recommendedName>
        <fullName evidence="3 8">Carbonic anhydrase</fullName>
        <ecNumber evidence="3 8">4.2.1.1</ecNumber>
    </recommendedName>
</protein>
<dbReference type="CDD" id="cd00326">
    <property type="entry name" value="alpha_CA"/>
    <property type="match status" value="1"/>
</dbReference>
<keyword evidence="6 8" id="KW-0456">Lyase</keyword>
<evidence type="ECO:0000313" key="10">
    <source>
        <dbReference type="EnsemblMetazoa" id="MESCA005120-PA"/>
    </source>
</evidence>
<evidence type="ECO:0000256" key="1">
    <source>
        <dbReference type="ARBA" id="ARBA00002904"/>
    </source>
</evidence>
<sequence>MFKFIICATLLLSSSFAWKHSSQDSWGEESPDCNGKQQSPINLIPADAQAQNAQNIQFNGYDIQIPGNSLILVNNGHSAQLNFNEQTSNLTITGGILGEEKYILEQIHFHWGGANGRGSEHTIDWKPYDLEAHLVHRNTKFESVAEAAGKENGLTVLGFLYEQRSGLLGYNSDIRAITDRLPIIQNEGNTARLTTRNFITGRNFPADKQTTYFNYAGSLTTPGCSENVNWIVFDRIQGIAADELRKFRDLKTSDGDALVDNWRKIRDLNDRNVTLIKTADNFKIIPPRLIVPQQLNSIRADSN</sequence>
<dbReference type="PROSITE" id="PS00162">
    <property type="entry name" value="ALPHA_CA_1"/>
    <property type="match status" value="1"/>
</dbReference>
<accession>T1GNG9</accession>
<organism evidence="10 11">
    <name type="scientific">Megaselia scalaris</name>
    <name type="common">Humpbacked fly</name>
    <name type="synonym">Phora scalaris</name>
    <dbReference type="NCBI Taxonomy" id="36166"/>
    <lineage>
        <taxon>Eukaryota</taxon>
        <taxon>Metazoa</taxon>
        <taxon>Ecdysozoa</taxon>
        <taxon>Arthropoda</taxon>
        <taxon>Hexapoda</taxon>
        <taxon>Insecta</taxon>
        <taxon>Pterygota</taxon>
        <taxon>Neoptera</taxon>
        <taxon>Endopterygota</taxon>
        <taxon>Diptera</taxon>
        <taxon>Brachycera</taxon>
        <taxon>Muscomorpha</taxon>
        <taxon>Platypezoidea</taxon>
        <taxon>Phoridae</taxon>
        <taxon>Megaseliini</taxon>
        <taxon>Megaselia</taxon>
    </lineage>
</organism>
<evidence type="ECO:0000256" key="7">
    <source>
        <dbReference type="ARBA" id="ARBA00048348"/>
    </source>
</evidence>
<feature type="signal peptide" evidence="8">
    <location>
        <begin position="1"/>
        <end position="17"/>
    </location>
</feature>
<comment type="function">
    <text evidence="1 8">Reversible hydration of carbon dioxide.</text>
</comment>
<dbReference type="InterPro" id="IPR018338">
    <property type="entry name" value="Carbonic_anhydrase_a-class_CS"/>
</dbReference>
<reference evidence="11" key="1">
    <citation type="submission" date="2013-02" db="EMBL/GenBank/DDBJ databases">
        <authorList>
            <person name="Hughes D."/>
        </authorList>
    </citation>
    <scope>NUCLEOTIDE SEQUENCE</scope>
    <source>
        <strain>Durham</strain>
        <strain evidence="11">NC isolate 2 -- Noor lab</strain>
    </source>
</reference>
<dbReference type="Pfam" id="PF00194">
    <property type="entry name" value="Carb_anhydrase"/>
    <property type="match status" value="1"/>
</dbReference>
<dbReference type="GO" id="GO:0005886">
    <property type="term" value="C:plasma membrane"/>
    <property type="evidence" value="ECO:0007669"/>
    <property type="project" value="TreeGrafter"/>
</dbReference>
<evidence type="ECO:0000256" key="3">
    <source>
        <dbReference type="ARBA" id="ARBA00012925"/>
    </source>
</evidence>
<dbReference type="SMART" id="SM01057">
    <property type="entry name" value="Carb_anhydrase"/>
    <property type="match status" value="1"/>
</dbReference>
<comment type="catalytic activity">
    <reaction evidence="7 8">
        <text>hydrogencarbonate + H(+) = CO2 + H2O</text>
        <dbReference type="Rhea" id="RHEA:10748"/>
        <dbReference type="ChEBI" id="CHEBI:15377"/>
        <dbReference type="ChEBI" id="CHEBI:15378"/>
        <dbReference type="ChEBI" id="CHEBI:16526"/>
        <dbReference type="ChEBI" id="CHEBI:17544"/>
        <dbReference type="EC" id="4.2.1.1"/>
    </reaction>
</comment>
<dbReference type="STRING" id="36166.T1GNG9"/>
<keyword evidence="11" id="KW-1185">Reference proteome</keyword>
<dbReference type="GO" id="GO:0008270">
    <property type="term" value="F:zinc ion binding"/>
    <property type="evidence" value="ECO:0007669"/>
    <property type="project" value="UniProtKB-UniRule"/>
</dbReference>
<keyword evidence="5 8" id="KW-0862">Zinc</keyword>
<feature type="domain" description="Alpha-carbonic anhydrase" evidence="9">
    <location>
        <begin position="16"/>
        <end position="277"/>
    </location>
</feature>
<dbReference type="PROSITE" id="PS51144">
    <property type="entry name" value="ALPHA_CA_2"/>
    <property type="match status" value="1"/>
</dbReference>
<evidence type="ECO:0000259" key="9">
    <source>
        <dbReference type="PROSITE" id="PS51144"/>
    </source>
</evidence>
<keyword evidence="4 8" id="KW-0479">Metal-binding</keyword>
<dbReference type="InterPro" id="IPR001148">
    <property type="entry name" value="CA_dom"/>
</dbReference>
<evidence type="ECO:0000256" key="4">
    <source>
        <dbReference type="ARBA" id="ARBA00022723"/>
    </source>
</evidence>